<dbReference type="PANTHER" id="PTHR44051">
    <property type="entry name" value="GLUTATHIONE S-TRANSFERASE-RELATED"/>
    <property type="match status" value="1"/>
</dbReference>
<dbReference type="CDD" id="cd03046">
    <property type="entry name" value="GST_N_GTT1_like"/>
    <property type="match status" value="1"/>
</dbReference>
<dbReference type="InterPro" id="IPR004045">
    <property type="entry name" value="Glutathione_S-Trfase_N"/>
</dbReference>
<evidence type="ECO:0000259" key="1">
    <source>
        <dbReference type="PROSITE" id="PS50404"/>
    </source>
</evidence>
<comment type="caution">
    <text evidence="3">The sequence shown here is derived from an EMBL/GenBank/DDBJ whole genome shotgun (WGS) entry which is preliminary data.</text>
</comment>
<keyword evidence="4" id="KW-1185">Reference proteome</keyword>
<dbReference type="Proteomes" id="UP000068382">
    <property type="component" value="Unassembled WGS sequence"/>
</dbReference>
<accession>A0A132C2Y4</accession>
<dbReference type="PROSITE" id="PS50405">
    <property type="entry name" value="GST_CTER"/>
    <property type="match status" value="1"/>
</dbReference>
<dbReference type="PATRIC" id="fig|1768241.3.peg.364"/>
<feature type="domain" description="GST C-terminal" evidence="2">
    <location>
        <begin position="79"/>
        <end position="196"/>
    </location>
</feature>
<dbReference type="GO" id="GO:0004364">
    <property type="term" value="F:glutathione transferase activity"/>
    <property type="evidence" value="ECO:0007669"/>
    <property type="project" value="UniProtKB-EC"/>
</dbReference>
<proteinExistence type="predicted"/>
<organism evidence="3 4">
    <name type="scientific">Tritonibacter horizontis</name>
    <dbReference type="NCBI Taxonomy" id="1768241"/>
    <lineage>
        <taxon>Bacteria</taxon>
        <taxon>Pseudomonadati</taxon>
        <taxon>Pseudomonadota</taxon>
        <taxon>Alphaproteobacteria</taxon>
        <taxon>Rhodobacterales</taxon>
        <taxon>Paracoccaceae</taxon>
        <taxon>Tritonibacter</taxon>
    </lineage>
</organism>
<dbReference type="RefSeq" id="WP_068239815.1">
    <property type="nucleotide sequence ID" value="NZ_LPUY01000008.1"/>
</dbReference>
<dbReference type="EC" id="2.5.1.18" evidence="3"/>
<sequence>MYKVIGAPLTRTFRVLWTLEELGLDYSHQPAKPQSDEARSYDAAGKVPILIEGEAVITDSLAIMTYLADKHGSLTAPAGTIARAQQDSVINLVNDELDALLWVAARHSFALPEEWRVPAIKPSLKWEFARSISRVESRLTGEYLAGDRFSIADILLTHCLNWAFGAKFEIESPALLAYGKRMRSRAAFQRVAALSK</sequence>
<feature type="domain" description="GST N-terminal" evidence="1">
    <location>
        <begin position="1"/>
        <end position="75"/>
    </location>
</feature>
<gene>
    <name evidence="3" type="primary">gstA</name>
    <name evidence="3" type="ORF">TRIHO_03630</name>
</gene>
<protein>
    <submittedName>
        <fullName evidence="3">Glutathione S-transferase GstA</fullName>
        <ecNumber evidence="3">2.5.1.18</ecNumber>
    </submittedName>
</protein>
<name>A0A132C2Y4_9RHOB</name>
<dbReference type="Pfam" id="PF00043">
    <property type="entry name" value="GST_C"/>
    <property type="match status" value="1"/>
</dbReference>
<dbReference type="InterPro" id="IPR004046">
    <property type="entry name" value="GST_C"/>
</dbReference>
<keyword evidence="3" id="KW-0808">Transferase</keyword>
<dbReference type="OrthoDB" id="9810080at2"/>
<reference evidence="3 4" key="1">
    <citation type="submission" date="2015-12" db="EMBL/GenBank/DDBJ databases">
        <title>Genome sequence of the marine Rhodobacteraceae strain O3.65, Candidatus Tritonibacter horizontis.</title>
        <authorList>
            <person name="Poehlein A."/>
            <person name="Giebel H.A."/>
            <person name="Voget S."/>
            <person name="Brinkhoff T."/>
        </authorList>
    </citation>
    <scope>NUCLEOTIDE SEQUENCE [LARGE SCALE GENOMIC DNA]</scope>
    <source>
        <strain evidence="3 4">O3.65</strain>
    </source>
</reference>
<evidence type="ECO:0000313" key="3">
    <source>
        <dbReference type="EMBL" id="KUP95025.1"/>
    </source>
</evidence>
<evidence type="ECO:0000259" key="2">
    <source>
        <dbReference type="PROSITE" id="PS50405"/>
    </source>
</evidence>
<dbReference type="SUPFAM" id="SSF52833">
    <property type="entry name" value="Thioredoxin-like"/>
    <property type="match status" value="1"/>
</dbReference>
<dbReference type="PANTHER" id="PTHR44051:SF21">
    <property type="entry name" value="GLUTATHIONE S-TRANSFERASE FAMILY PROTEIN"/>
    <property type="match status" value="1"/>
</dbReference>
<evidence type="ECO:0000313" key="4">
    <source>
        <dbReference type="Proteomes" id="UP000068382"/>
    </source>
</evidence>
<dbReference type="Gene3D" id="3.40.30.10">
    <property type="entry name" value="Glutaredoxin"/>
    <property type="match status" value="1"/>
</dbReference>
<dbReference type="InterPro" id="IPR036249">
    <property type="entry name" value="Thioredoxin-like_sf"/>
</dbReference>
<dbReference type="InterPro" id="IPR036282">
    <property type="entry name" value="Glutathione-S-Trfase_C_sf"/>
</dbReference>
<dbReference type="Pfam" id="PF13417">
    <property type="entry name" value="GST_N_3"/>
    <property type="match status" value="1"/>
</dbReference>
<dbReference type="SFLD" id="SFLDS00019">
    <property type="entry name" value="Glutathione_Transferase_(cytos"/>
    <property type="match status" value="1"/>
</dbReference>
<dbReference type="InterPro" id="IPR040079">
    <property type="entry name" value="Glutathione_S-Trfase"/>
</dbReference>
<dbReference type="InterPro" id="IPR010987">
    <property type="entry name" value="Glutathione-S-Trfase_C-like"/>
</dbReference>
<dbReference type="SFLD" id="SFLDG00358">
    <property type="entry name" value="Main_(cytGST)"/>
    <property type="match status" value="1"/>
</dbReference>
<dbReference type="Gene3D" id="1.20.1050.10">
    <property type="match status" value="1"/>
</dbReference>
<dbReference type="AlphaFoldDB" id="A0A132C2Y4"/>
<dbReference type="EMBL" id="LPUY01000008">
    <property type="protein sequence ID" value="KUP95025.1"/>
    <property type="molecule type" value="Genomic_DNA"/>
</dbReference>
<dbReference type="PROSITE" id="PS50404">
    <property type="entry name" value="GST_NTER"/>
    <property type="match status" value="1"/>
</dbReference>
<dbReference type="SUPFAM" id="SSF47616">
    <property type="entry name" value="GST C-terminal domain-like"/>
    <property type="match status" value="1"/>
</dbReference>